<evidence type="ECO:0000313" key="1">
    <source>
        <dbReference type="EMBL" id="EDP17994.1"/>
    </source>
</evidence>
<gene>
    <name evidence="1" type="ORF">CLOBOL_01756</name>
</gene>
<organism evidence="1 2">
    <name type="scientific">Enterocloster bolteae (strain ATCC BAA-613 / DSM 15670 / CCUG 46953 / JCM 12243 / WAL 16351)</name>
    <name type="common">Clostridium bolteae</name>
    <dbReference type="NCBI Taxonomy" id="411902"/>
    <lineage>
        <taxon>Bacteria</taxon>
        <taxon>Bacillati</taxon>
        <taxon>Bacillota</taxon>
        <taxon>Clostridia</taxon>
        <taxon>Lachnospirales</taxon>
        <taxon>Lachnospiraceae</taxon>
        <taxon>Enterocloster</taxon>
    </lineage>
</organism>
<sequence>MSMGIIRQSPFFVNVADMENKPLNKGLYGNFLNIY</sequence>
<dbReference type="HOGENOM" id="CLU_3364189_0_0_9"/>
<name>A8RLV8_ENTBW</name>
<protein>
    <submittedName>
        <fullName evidence="1">Uncharacterized protein</fullName>
    </submittedName>
</protein>
<dbReference type="AlphaFoldDB" id="A8RLV8"/>
<dbReference type="Proteomes" id="UP000005396">
    <property type="component" value="Unassembled WGS sequence"/>
</dbReference>
<reference evidence="1 2" key="1">
    <citation type="submission" date="2007-08" db="EMBL/GenBank/DDBJ databases">
        <authorList>
            <person name="Fulton L."/>
            <person name="Clifton S."/>
            <person name="Fulton B."/>
            <person name="Xu J."/>
            <person name="Minx P."/>
            <person name="Pepin K.H."/>
            <person name="Johnson M."/>
            <person name="Thiruvilangam P."/>
            <person name="Bhonagiri V."/>
            <person name="Nash W.E."/>
            <person name="Mardis E.R."/>
            <person name="Wilson R.K."/>
        </authorList>
    </citation>
    <scope>NUCLEOTIDE SEQUENCE [LARGE SCALE GENOMIC DNA]</scope>
    <source>
        <strain evidence="2">ATCC BAA-613 / DSM 15670 / CCUG 46953 / JCM 12243 / WAL 16351</strain>
    </source>
</reference>
<reference evidence="1 2" key="2">
    <citation type="submission" date="2007-09" db="EMBL/GenBank/DDBJ databases">
        <title>Draft genome sequence of Clostridium bolteae (ATCC BAA-613).</title>
        <authorList>
            <person name="Sudarsanam P."/>
            <person name="Ley R."/>
            <person name="Guruge J."/>
            <person name="Turnbaugh P.J."/>
            <person name="Mahowald M."/>
            <person name="Liep D."/>
            <person name="Gordon J."/>
        </authorList>
    </citation>
    <scope>NUCLEOTIDE SEQUENCE [LARGE SCALE GENOMIC DNA]</scope>
    <source>
        <strain evidence="2">ATCC BAA-613 / DSM 15670 / CCUG 46953 / JCM 12243 / WAL 16351</strain>
    </source>
</reference>
<evidence type="ECO:0000313" key="2">
    <source>
        <dbReference type="Proteomes" id="UP000005396"/>
    </source>
</evidence>
<proteinExistence type="predicted"/>
<accession>A8RLV8</accession>
<dbReference type="EMBL" id="ABCC02000019">
    <property type="protein sequence ID" value="EDP17994.1"/>
    <property type="molecule type" value="Genomic_DNA"/>
</dbReference>
<comment type="caution">
    <text evidence="1">The sequence shown here is derived from an EMBL/GenBank/DDBJ whole genome shotgun (WGS) entry which is preliminary data.</text>
</comment>
<dbReference type="PaxDb" id="411902-CLOBOL_01756"/>